<dbReference type="EMBL" id="ADVG01000005">
    <property type="protein sequence ID" value="EFH80574.1"/>
    <property type="molecule type" value="Genomic_DNA"/>
</dbReference>
<accession>D6U6G3</accession>
<keyword evidence="2" id="KW-1185">Reference proteome</keyword>
<dbReference type="RefSeq" id="WP_007923243.1">
    <property type="nucleotide sequence ID" value="NZ_ADVG01000005.1"/>
</dbReference>
<protein>
    <submittedName>
        <fullName evidence="1">Uncharacterized protein</fullName>
    </submittedName>
</protein>
<sequence>MLTRDKRATSVGYTYSNAVDTTKIVQKYPFNAGNTTIFRKTFFPLEIYRKGSQIYHKSRKKGTVAGHTITNQ</sequence>
<proteinExistence type="predicted"/>
<gene>
    <name evidence="1" type="ORF">Krac_1189</name>
</gene>
<organism evidence="1 2">
    <name type="scientific">Ktedonobacter racemifer DSM 44963</name>
    <dbReference type="NCBI Taxonomy" id="485913"/>
    <lineage>
        <taxon>Bacteria</taxon>
        <taxon>Bacillati</taxon>
        <taxon>Chloroflexota</taxon>
        <taxon>Ktedonobacteria</taxon>
        <taxon>Ktedonobacterales</taxon>
        <taxon>Ktedonobacteraceae</taxon>
        <taxon>Ktedonobacter</taxon>
    </lineage>
</organism>
<evidence type="ECO:0000313" key="1">
    <source>
        <dbReference type="EMBL" id="EFH80574.1"/>
    </source>
</evidence>
<evidence type="ECO:0000313" key="2">
    <source>
        <dbReference type="Proteomes" id="UP000004508"/>
    </source>
</evidence>
<dbReference type="InParanoid" id="D6U6G3"/>
<dbReference type="Proteomes" id="UP000004508">
    <property type="component" value="Unassembled WGS sequence"/>
</dbReference>
<name>D6U6G3_KTERA</name>
<dbReference type="AlphaFoldDB" id="D6U6G3"/>
<comment type="caution">
    <text evidence="1">The sequence shown here is derived from an EMBL/GenBank/DDBJ whole genome shotgun (WGS) entry which is preliminary data.</text>
</comment>
<reference evidence="1 2" key="1">
    <citation type="journal article" date="2011" name="Stand. Genomic Sci.">
        <title>Non-contiguous finished genome sequence and contextual data of the filamentous soil bacterium Ktedonobacter racemifer type strain (SOSP1-21).</title>
        <authorList>
            <person name="Chang Y.J."/>
            <person name="Land M."/>
            <person name="Hauser L."/>
            <person name="Chertkov O."/>
            <person name="Del Rio T.G."/>
            <person name="Nolan M."/>
            <person name="Copeland A."/>
            <person name="Tice H."/>
            <person name="Cheng J.F."/>
            <person name="Lucas S."/>
            <person name="Han C."/>
            <person name="Goodwin L."/>
            <person name="Pitluck S."/>
            <person name="Ivanova N."/>
            <person name="Ovchinikova G."/>
            <person name="Pati A."/>
            <person name="Chen A."/>
            <person name="Palaniappan K."/>
            <person name="Mavromatis K."/>
            <person name="Liolios K."/>
            <person name="Brettin T."/>
            <person name="Fiebig A."/>
            <person name="Rohde M."/>
            <person name="Abt B."/>
            <person name="Goker M."/>
            <person name="Detter J.C."/>
            <person name="Woyke T."/>
            <person name="Bristow J."/>
            <person name="Eisen J.A."/>
            <person name="Markowitz V."/>
            <person name="Hugenholtz P."/>
            <person name="Kyrpides N.C."/>
            <person name="Klenk H.P."/>
            <person name="Lapidus A."/>
        </authorList>
    </citation>
    <scope>NUCLEOTIDE SEQUENCE [LARGE SCALE GENOMIC DNA]</scope>
    <source>
        <strain evidence="2">DSM 44963</strain>
    </source>
</reference>